<dbReference type="AlphaFoldDB" id="A0A484LQR6"/>
<proteinExistence type="predicted"/>
<name>A0A484LQR6_9ASTE</name>
<organism evidence="1 2">
    <name type="scientific">Cuscuta campestris</name>
    <dbReference type="NCBI Taxonomy" id="132261"/>
    <lineage>
        <taxon>Eukaryota</taxon>
        <taxon>Viridiplantae</taxon>
        <taxon>Streptophyta</taxon>
        <taxon>Embryophyta</taxon>
        <taxon>Tracheophyta</taxon>
        <taxon>Spermatophyta</taxon>
        <taxon>Magnoliopsida</taxon>
        <taxon>eudicotyledons</taxon>
        <taxon>Gunneridae</taxon>
        <taxon>Pentapetalae</taxon>
        <taxon>asterids</taxon>
        <taxon>lamiids</taxon>
        <taxon>Solanales</taxon>
        <taxon>Convolvulaceae</taxon>
        <taxon>Cuscuteae</taxon>
        <taxon>Cuscuta</taxon>
        <taxon>Cuscuta subgen. Grammica</taxon>
        <taxon>Cuscuta sect. Cleistogrammica</taxon>
    </lineage>
</organism>
<evidence type="ECO:0000313" key="1">
    <source>
        <dbReference type="EMBL" id="VFQ78609.1"/>
    </source>
</evidence>
<keyword evidence="2" id="KW-1185">Reference proteome</keyword>
<accession>A0A484LQR6</accession>
<dbReference type="Proteomes" id="UP000595140">
    <property type="component" value="Unassembled WGS sequence"/>
</dbReference>
<sequence>MIKDRAAKPLPITAELEIGHQKGLCPLDHTQKVEQNPKPQMMKTNAWQVVSRKKGKDKKPARVWKVKDRHLSMQMVPWCEGLGETSRKGDQQSEGPPHDGTFVIDSNLLAAFNMAHLHGSLSPSSLVVVDPPVEVSDDSLAIVPFVESLALPEDVATEVGYFADGSSIDEVYRALSSPEGSQSPCPDKVSSSKISKAQVLRALVWISLLGLVNGGGGECIEGLTESF</sequence>
<reference evidence="1 2" key="1">
    <citation type="submission" date="2018-04" db="EMBL/GenBank/DDBJ databases">
        <authorList>
            <person name="Vogel A."/>
        </authorList>
    </citation>
    <scope>NUCLEOTIDE SEQUENCE [LARGE SCALE GENOMIC DNA]</scope>
</reference>
<gene>
    <name evidence="1" type="ORF">CCAM_LOCUS20385</name>
</gene>
<protein>
    <submittedName>
        <fullName evidence="1">Uncharacterized protein</fullName>
    </submittedName>
</protein>
<evidence type="ECO:0000313" key="2">
    <source>
        <dbReference type="Proteomes" id="UP000595140"/>
    </source>
</evidence>
<dbReference type="EMBL" id="OOIL02001822">
    <property type="protein sequence ID" value="VFQ78609.1"/>
    <property type="molecule type" value="Genomic_DNA"/>
</dbReference>